<accession>K0TAI0</accession>
<dbReference type="SUPFAM" id="SSF56219">
    <property type="entry name" value="DNase I-like"/>
    <property type="match status" value="1"/>
</dbReference>
<evidence type="ECO:0008006" key="3">
    <source>
        <dbReference type="Google" id="ProtNLM"/>
    </source>
</evidence>
<dbReference type="Proteomes" id="UP000266841">
    <property type="component" value="Unassembled WGS sequence"/>
</dbReference>
<feature type="non-terminal residue" evidence="1">
    <location>
        <position position="464"/>
    </location>
</feature>
<proteinExistence type="predicted"/>
<comment type="caution">
    <text evidence="1">The sequence shown here is derived from an EMBL/GenBank/DDBJ whole genome shotgun (WGS) entry which is preliminary data.</text>
</comment>
<dbReference type="AlphaFoldDB" id="K0TAI0"/>
<gene>
    <name evidence="1" type="ORF">THAOC_04228</name>
</gene>
<protein>
    <recommendedName>
        <fullName evidence="3">Endonuclease/exonuclease/phosphatase domain-containing protein</fullName>
    </recommendedName>
</protein>
<dbReference type="Gene3D" id="3.60.10.10">
    <property type="entry name" value="Endonuclease/exonuclease/phosphatase"/>
    <property type="match status" value="1"/>
</dbReference>
<name>K0TAI0_THAOC</name>
<reference evidence="1 2" key="1">
    <citation type="journal article" date="2012" name="Genome Biol.">
        <title>Genome and low-iron response of an oceanic diatom adapted to chronic iron limitation.</title>
        <authorList>
            <person name="Lommer M."/>
            <person name="Specht M."/>
            <person name="Roy A.S."/>
            <person name="Kraemer L."/>
            <person name="Andreson R."/>
            <person name="Gutowska M.A."/>
            <person name="Wolf J."/>
            <person name="Bergner S.V."/>
            <person name="Schilhabel M.B."/>
            <person name="Klostermeier U.C."/>
            <person name="Beiko R.G."/>
            <person name="Rosenstiel P."/>
            <person name="Hippler M."/>
            <person name="Laroche J."/>
        </authorList>
    </citation>
    <scope>NUCLEOTIDE SEQUENCE [LARGE SCALE GENOMIC DNA]</scope>
    <source>
        <strain evidence="1 2">CCMP1005</strain>
    </source>
</reference>
<dbReference type="EMBL" id="AGNL01003943">
    <property type="protein sequence ID" value="EJK74114.1"/>
    <property type="molecule type" value="Genomic_DNA"/>
</dbReference>
<evidence type="ECO:0000313" key="1">
    <source>
        <dbReference type="EMBL" id="EJK74114.1"/>
    </source>
</evidence>
<dbReference type="OrthoDB" id="207311at2759"/>
<dbReference type="InterPro" id="IPR036691">
    <property type="entry name" value="Endo/exonu/phosph_ase_sf"/>
</dbReference>
<evidence type="ECO:0000313" key="2">
    <source>
        <dbReference type="Proteomes" id="UP000266841"/>
    </source>
</evidence>
<keyword evidence="2" id="KW-1185">Reference proteome</keyword>
<organism evidence="1 2">
    <name type="scientific">Thalassiosira oceanica</name>
    <name type="common">Marine diatom</name>
    <dbReference type="NCBI Taxonomy" id="159749"/>
    <lineage>
        <taxon>Eukaryota</taxon>
        <taxon>Sar</taxon>
        <taxon>Stramenopiles</taxon>
        <taxon>Ochrophyta</taxon>
        <taxon>Bacillariophyta</taxon>
        <taxon>Coscinodiscophyceae</taxon>
        <taxon>Thalassiosirophycidae</taxon>
        <taxon>Thalassiosirales</taxon>
        <taxon>Thalassiosiraceae</taxon>
        <taxon>Thalassiosira</taxon>
    </lineage>
</organism>
<sequence>MDAEKIGAYCIQETWIYGDEECIDIGRGYRMWHHNYKDNAMKDKGMKRVKRGLRRGVAIILNEEFYDAWKLAGSIEPVTSSTTGDHGGRIIGLTLKFPKIDGRGKKIKDNFINNELGPILRDAPRNAEIIMGSDINASIGTRADAEETVLGPNGRDYRGSSENSRARGEDVLNMLMQQSMRVQNTYFTHDSYDTYYHKSDQFPVMYDIFATSQSLHKRVRDCKVVDNGVESDHKAVKMSITITTIKYKARDVPRSSISWRRIFEDPIYQLIYVAELKKLVNADTDLETFNEKTIEAGGIAASFVESKGETEESNLREMKIELKRLQKIVNIKCAAAKAHWYRDFAETIHDMPMDPKKSWEYIKLLCGGERLHHEAKKQAMSMKMENELIDQRDEMTELDDPLTRDEFERAVDKLKAGKASGLNGVPPEAFKAMDEELRTLVFGYCVRYWEGEDFRGWQMSQCVP</sequence>